<gene>
    <name evidence="5" type="primary">gb26252</name>
    <name evidence="5" type="ORF">PR202_gb26252</name>
</gene>
<dbReference type="InterPro" id="IPR015943">
    <property type="entry name" value="WD40/YVTN_repeat-like_dom_sf"/>
</dbReference>
<dbReference type="InterPro" id="IPR006594">
    <property type="entry name" value="LisH"/>
</dbReference>
<evidence type="ECO:0000256" key="2">
    <source>
        <dbReference type="ARBA" id="ARBA00022737"/>
    </source>
</evidence>
<proteinExistence type="predicted"/>
<dbReference type="InterPro" id="IPR001680">
    <property type="entry name" value="WD40_rpt"/>
</dbReference>
<feature type="compositionally biased region" description="Polar residues" evidence="4">
    <location>
        <begin position="463"/>
        <end position="472"/>
    </location>
</feature>
<dbReference type="SUPFAM" id="SSF50978">
    <property type="entry name" value="WD40 repeat-like"/>
    <property type="match status" value="1"/>
</dbReference>
<dbReference type="SMART" id="SM00667">
    <property type="entry name" value="LisH"/>
    <property type="match status" value="1"/>
</dbReference>
<feature type="region of interest" description="Disordered" evidence="4">
    <location>
        <begin position="411"/>
        <end position="472"/>
    </location>
</feature>
<feature type="compositionally biased region" description="Low complexity" evidence="4">
    <location>
        <begin position="112"/>
        <end position="124"/>
    </location>
</feature>
<dbReference type="GO" id="GO:0005634">
    <property type="term" value="C:nucleus"/>
    <property type="evidence" value="ECO:0007669"/>
    <property type="project" value="TreeGrafter"/>
</dbReference>
<dbReference type="AlphaFoldDB" id="A0AAV5FNK9"/>
<feature type="repeat" description="WD" evidence="3">
    <location>
        <begin position="540"/>
        <end position="581"/>
    </location>
</feature>
<dbReference type="Gene3D" id="2.130.10.10">
    <property type="entry name" value="YVTN repeat-like/Quinoprotein amine dehydrogenase"/>
    <property type="match status" value="2"/>
</dbReference>
<dbReference type="Pfam" id="PF00400">
    <property type="entry name" value="WD40"/>
    <property type="match status" value="3"/>
</dbReference>
<reference evidence="5" key="1">
    <citation type="journal article" date="2018" name="DNA Res.">
        <title>Multiple hybrid de novo genome assembly of finger millet, an orphan allotetraploid crop.</title>
        <authorList>
            <person name="Hatakeyama M."/>
            <person name="Aluri S."/>
            <person name="Balachadran M.T."/>
            <person name="Sivarajan S.R."/>
            <person name="Patrignani A."/>
            <person name="Gruter S."/>
            <person name="Poveda L."/>
            <person name="Shimizu-Inatsugi R."/>
            <person name="Baeten J."/>
            <person name="Francoijs K.J."/>
            <person name="Nataraja K.N."/>
            <person name="Reddy Y.A.N."/>
            <person name="Phadnis S."/>
            <person name="Ravikumar R.L."/>
            <person name="Schlapbach R."/>
            <person name="Sreeman S.M."/>
            <person name="Shimizu K.K."/>
        </authorList>
    </citation>
    <scope>NUCLEOTIDE SEQUENCE</scope>
</reference>
<feature type="compositionally biased region" description="Polar residues" evidence="4">
    <location>
        <begin position="411"/>
        <end position="422"/>
    </location>
</feature>
<dbReference type="SMART" id="SM00320">
    <property type="entry name" value="WD40"/>
    <property type="match status" value="4"/>
</dbReference>
<sequence>MAQDAWEADKMLDSYIYDYLLKRDLQNTAKAFQAEAHVSSEPVSIDAPGGFLFEWWSVFWDIFIARTNDNKHSDVAASYVESIKAQEQQQPSQQQIQMQQLLLQKRAQQQQHRNVQQQQQQENLQQHRRQQKQQLYDNNGRFSTSDRDILLAADSSVRQNSAAANSLSVKIYEERMKVPAQTDALDASMKQSFTENCGQLLDSNPTSMLKPTSVSAQASGQIFHEPDLKAEANAALNLRTKGADGSLTGVGILGSNQAGNNLTLKGWPLTSPQPLHHLQFLTPQQQQQLLLQAQQSMVSSPVDMDSRRLRMLYGSRNLVPGRDVLSNSFTGTFPSGGPPLQNIGSTVQRMESDMLMKIAALQQHQQTINQQQLLHHPLLSPQQQSSNHHTDEQQNMMMAGTVAMHGHLSNSVHGNEQVSKNQSGRKRKQPITPSGPADSTGTANAAGPSPSSSPSTPSAQSPGDTVSTPSQHHNANLSKALVVYDADAPGSPTSQLVRFAGDDCLDDNVFLPHDEADEINAGSHCINSDKGSVLQEISSARASTSRVLCCHFSSDGKLLATGGHDKKVVLWNAETLKQKSVLEEHTSLISDSRMTSFVLVMGIMKCDSGASMRVELSELPRFLYFAYLGGSTQLRFQPRLGGYLAVASDNVVSILDVETQACMRRFEGHTKHVDSLCWDPSGEYVVSVSEDTVKSLELWDMSENRTMTIPAHDGLITSLAVSSSGMVASTGHDNTQNAGFWIA</sequence>
<dbReference type="EMBL" id="BQKI01000095">
    <property type="protein sequence ID" value="GJN37314.1"/>
    <property type="molecule type" value="Genomic_DNA"/>
</dbReference>
<evidence type="ECO:0000313" key="6">
    <source>
        <dbReference type="Proteomes" id="UP001054889"/>
    </source>
</evidence>
<reference evidence="5" key="2">
    <citation type="submission" date="2021-12" db="EMBL/GenBank/DDBJ databases">
        <title>Resequencing data analysis of finger millet.</title>
        <authorList>
            <person name="Hatakeyama M."/>
            <person name="Aluri S."/>
            <person name="Balachadran M.T."/>
            <person name="Sivarajan S.R."/>
            <person name="Poveda L."/>
            <person name="Shimizu-Inatsugi R."/>
            <person name="Schlapbach R."/>
            <person name="Sreeman S.M."/>
            <person name="Shimizu K.K."/>
        </authorList>
    </citation>
    <scope>NUCLEOTIDE SEQUENCE</scope>
</reference>
<feature type="region of interest" description="Disordered" evidence="4">
    <location>
        <begin position="112"/>
        <end position="142"/>
    </location>
</feature>
<keyword evidence="2" id="KW-0677">Repeat</keyword>
<evidence type="ECO:0000313" key="5">
    <source>
        <dbReference type="EMBL" id="GJN37314.1"/>
    </source>
</evidence>
<evidence type="ECO:0008006" key="7">
    <source>
        <dbReference type="Google" id="ProtNLM"/>
    </source>
</evidence>
<dbReference type="PROSITE" id="PS50896">
    <property type="entry name" value="LISH"/>
    <property type="match status" value="1"/>
</dbReference>
<protein>
    <recommendedName>
        <fullName evidence="7">Transcriptional corepressor LEUNIG</fullName>
    </recommendedName>
</protein>
<dbReference type="Pfam" id="PF08513">
    <property type="entry name" value="LisH"/>
    <property type="match status" value="1"/>
</dbReference>
<organism evidence="5 6">
    <name type="scientific">Eleusine coracana subsp. coracana</name>
    <dbReference type="NCBI Taxonomy" id="191504"/>
    <lineage>
        <taxon>Eukaryota</taxon>
        <taxon>Viridiplantae</taxon>
        <taxon>Streptophyta</taxon>
        <taxon>Embryophyta</taxon>
        <taxon>Tracheophyta</taxon>
        <taxon>Spermatophyta</taxon>
        <taxon>Magnoliopsida</taxon>
        <taxon>Liliopsida</taxon>
        <taxon>Poales</taxon>
        <taxon>Poaceae</taxon>
        <taxon>PACMAD clade</taxon>
        <taxon>Chloridoideae</taxon>
        <taxon>Cynodonteae</taxon>
        <taxon>Eleusininae</taxon>
        <taxon>Eleusine</taxon>
    </lineage>
</organism>
<dbReference type="PROSITE" id="PS50082">
    <property type="entry name" value="WD_REPEATS_2"/>
    <property type="match status" value="2"/>
</dbReference>
<keyword evidence="6" id="KW-1185">Reference proteome</keyword>
<evidence type="ECO:0000256" key="3">
    <source>
        <dbReference type="PROSITE-ProRule" id="PRU00221"/>
    </source>
</evidence>
<comment type="caution">
    <text evidence="5">The sequence shown here is derived from an EMBL/GenBank/DDBJ whole genome shotgun (WGS) entry which is preliminary data.</text>
</comment>
<dbReference type="InterPro" id="IPR019775">
    <property type="entry name" value="WD40_repeat_CS"/>
</dbReference>
<dbReference type="PANTHER" id="PTHR45093:SF3">
    <property type="entry name" value="OS01G0177100 PROTEIN"/>
    <property type="match status" value="1"/>
</dbReference>
<feature type="repeat" description="WD" evidence="3">
    <location>
        <begin position="666"/>
        <end position="691"/>
    </location>
</feature>
<dbReference type="PANTHER" id="PTHR45093">
    <property type="entry name" value="TRANSCRIPTION ACTIVATOR MSS11"/>
    <property type="match status" value="1"/>
</dbReference>
<accession>A0AAV5FNK9</accession>
<dbReference type="InterPro" id="IPR036322">
    <property type="entry name" value="WD40_repeat_dom_sf"/>
</dbReference>
<dbReference type="PROSITE" id="PS00678">
    <property type="entry name" value="WD_REPEATS_1"/>
    <property type="match status" value="1"/>
</dbReference>
<keyword evidence="1 3" id="KW-0853">WD repeat</keyword>
<evidence type="ECO:0000256" key="1">
    <source>
        <dbReference type="ARBA" id="ARBA00022574"/>
    </source>
</evidence>
<name>A0AAV5FNK9_ELECO</name>
<dbReference type="PROSITE" id="PS50294">
    <property type="entry name" value="WD_REPEATS_REGION"/>
    <property type="match status" value="1"/>
</dbReference>
<dbReference type="Proteomes" id="UP001054889">
    <property type="component" value="Unassembled WGS sequence"/>
</dbReference>
<evidence type="ECO:0000256" key="4">
    <source>
        <dbReference type="SAM" id="MobiDB-lite"/>
    </source>
</evidence>
<feature type="compositionally biased region" description="Low complexity" evidence="4">
    <location>
        <begin position="448"/>
        <end position="462"/>
    </location>
</feature>